<keyword evidence="2 5" id="KW-0575">Peroxidase</keyword>
<dbReference type="SUPFAM" id="SSF52833">
    <property type="entry name" value="Thioredoxin-like"/>
    <property type="match status" value="1"/>
</dbReference>
<feature type="domain" description="Thioredoxin" evidence="7">
    <location>
        <begin position="18"/>
        <end position="179"/>
    </location>
</feature>
<dbReference type="InterPro" id="IPR029759">
    <property type="entry name" value="GPX_AS"/>
</dbReference>
<dbReference type="PROSITE" id="PS51355">
    <property type="entry name" value="GLUTATHIONE_PEROXID_3"/>
    <property type="match status" value="1"/>
</dbReference>
<dbReference type="Pfam" id="PF00255">
    <property type="entry name" value="GSHPx"/>
    <property type="match status" value="1"/>
</dbReference>
<evidence type="ECO:0000313" key="9">
    <source>
        <dbReference type="EMBL" id="MVB08694.1"/>
    </source>
</evidence>
<keyword evidence="6" id="KW-0732">Signal</keyword>
<comment type="similarity">
    <text evidence="1 5">Belongs to the glutathione peroxidase family.</text>
</comment>
<dbReference type="Gene3D" id="3.40.30.10">
    <property type="entry name" value="Glutaredoxin"/>
    <property type="match status" value="1"/>
</dbReference>
<accession>A0A7M4DA10</accession>
<name>A0A7M4DA10_9BACT</name>
<sequence>MRKIITICILLISTSFMSFAQENIYQFTVTAIDGSEFNFADLKGKKIMIVNTASKCGFTPQYELLEALYKEYQDKDFVIVGFPANNFLWQEPGTNEEIKEFCTKNYGVSFPMMSKISVKGNNIHPIYSWLTQKSKNGVMDSKIKWNFQKYLIDENGKLIDVLFPKEKPNCEKVISWLEQ</sequence>
<dbReference type="InterPro" id="IPR013766">
    <property type="entry name" value="Thioredoxin_domain"/>
</dbReference>
<dbReference type="EMBL" id="WOTW01000050">
    <property type="protein sequence ID" value="MUP39489.1"/>
    <property type="molecule type" value="Genomic_DNA"/>
</dbReference>
<feature type="chain" id="PRO_5029454636" description="Glutathione peroxidase" evidence="6">
    <location>
        <begin position="21"/>
        <end position="179"/>
    </location>
</feature>
<reference evidence="9 10" key="1">
    <citation type="submission" date="2019-11" db="EMBL/GenBank/DDBJ databases">
        <title>Draft genome sequence of Labilibaculum sp. strain SYP isolated from Black Sea.</title>
        <authorList>
            <person name="Yadav S."/>
            <person name="Villanueva L."/>
        </authorList>
    </citation>
    <scope>NUCLEOTIDE SEQUENCE [LARGE SCALE GENOMIC DNA]</scope>
    <source>
        <strain evidence="9 10">44</strain>
    </source>
</reference>
<evidence type="ECO:0000256" key="5">
    <source>
        <dbReference type="RuleBase" id="RU000499"/>
    </source>
</evidence>
<dbReference type="GO" id="GO:0034599">
    <property type="term" value="P:cellular response to oxidative stress"/>
    <property type="evidence" value="ECO:0007669"/>
    <property type="project" value="TreeGrafter"/>
</dbReference>
<dbReference type="EMBL" id="QTZN02000050">
    <property type="protein sequence ID" value="MVB08694.1"/>
    <property type="molecule type" value="Genomic_DNA"/>
</dbReference>
<dbReference type="PROSITE" id="PS51352">
    <property type="entry name" value="THIOREDOXIN_2"/>
    <property type="match status" value="1"/>
</dbReference>
<evidence type="ECO:0000256" key="6">
    <source>
        <dbReference type="SAM" id="SignalP"/>
    </source>
</evidence>
<organism evidence="8 11">
    <name type="scientific">Labilibaculum euxinus</name>
    <dbReference type="NCBI Taxonomy" id="2686357"/>
    <lineage>
        <taxon>Bacteria</taxon>
        <taxon>Pseudomonadati</taxon>
        <taxon>Bacteroidota</taxon>
        <taxon>Bacteroidia</taxon>
        <taxon>Marinilabiliales</taxon>
        <taxon>Marinifilaceae</taxon>
        <taxon>Labilibaculum</taxon>
    </lineage>
</organism>
<dbReference type="PRINTS" id="PR01011">
    <property type="entry name" value="GLUTPROXDASE"/>
</dbReference>
<evidence type="ECO:0000259" key="7">
    <source>
        <dbReference type="PROSITE" id="PS51352"/>
    </source>
</evidence>
<gene>
    <name evidence="9" type="ORF">DWB62_016835</name>
    <name evidence="8" type="ORF">GNY23_16835</name>
</gene>
<dbReference type="PIRSF" id="PIRSF000303">
    <property type="entry name" value="Glutathion_perox"/>
    <property type="match status" value="1"/>
</dbReference>
<evidence type="ECO:0000313" key="10">
    <source>
        <dbReference type="Proteomes" id="UP000285951"/>
    </source>
</evidence>
<dbReference type="AlphaFoldDB" id="A0A7M4DA10"/>
<feature type="signal peptide" evidence="6">
    <location>
        <begin position="1"/>
        <end position="20"/>
    </location>
</feature>
<dbReference type="FunFam" id="3.40.30.10:FF:000010">
    <property type="entry name" value="Glutathione peroxidase"/>
    <property type="match status" value="1"/>
</dbReference>
<evidence type="ECO:0000256" key="3">
    <source>
        <dbReference type="ARBA" id="ARBA00023002"/>
    </source>
</evidence>
<feature type="active site" evidence="4">
    <location>
        <position position="56"/>
    </location>
</feature>
<keyword evidence="10" id="KW-1185">Reference proteome</keyword>
<dbReference type="GO" id="GO:0004601">
    <property type="term" value="F:peroxidase activity"/>
    <property type="evidence" value="ECO:0007669"/>
    <property type="project" value="UniProtKB-KW"/>
</dbReference>
<evidence type="ECO:0000256" key="1">
    <source>
        <dbReference type="ARBA" id="ARBA00006926"/>
    </source>
</evidence>
<dbReference type="Proteomes" id="UP000462449">
    <property type="component" value="Unassembled WGS sequence"/>
</dbReference>
<proteinExistence type="inferred from homology"/>
<dbReference type="OrthoDB" id="9789406at2"/>
<protein>
    <recommendedName>
        <fullName evidence="5">Glutathione peroxidase</fullName>
    </recommendedName>
</protein>
<comment type="caution">
    <text evidence="8">The sequence shown here is derived from an EMBL/GenBank/DDBJ whole genome shotgun (WGS) entry which is preliminary data.</text>
</comment>
<dbReference type="Proteomes" id="UP000285951">
    <property type="component" value="Unassembled WGS sequence"/>
</dbReference>
<dbReference type="InterPro" id="IPR036249">
    <property type="entry name" value="Thioredoxin-like_sf"/>
</dbReference>
<keyword evidence="3 5" id="KW-0560">Oxidoreductase</keyword>
<dbReference type="CDD" id="cd00340">
    <property type="entry name" value="GSH_Peroxidase"/>
    <property type="match status" value="1"/>
</dbReference>
<dbReference type="InterPro" id="IPR000889">
    <property type="entry name" value="Glutathione_peroxidase"/>
</dbReference>
<evidence type="ECO:0000256" key="4">
    <source>
        <dbReference type="PIRSR" id="PIRSR000303-1"/>
    </source>
</evidence>
<dbReference type="PROSITE" id="PS00460">
    <property type="entry name" value="GLUTATHIONE_PEROXID_1"/>
    <property type="match status" value="1"/>
</dbReference>
<evidence type="ECO:0000313" key="8">
    <source>
        <dbReference type="EMBL" id="MUP39489.1"/>
    </source>
</evidence>
<dbReference type="PANTHER" id="PTHR11592">
    <property type="entry name" value="GLUTATHIONE PEROXIDASE"/>
    <property type="match status" value="1"/>
</dbReference>
<reference evidence="8 11" key="2">
    <citation type="submission" date="2019-12" db="EMBL/GenBank/DDBJ databases">
        <title>Draft genome sequence of Labilibaculum sp. strain 44 isolated from deep waters of Black Sea.</title>
        <authorList>
            <person name="Yadav S."/>
            <person name="Villanueva L."/>
        </authorList>
    </citation>
    <scope>NUCLEOTIDE SEQUENCE [LARGE SCALE GENOMIC DNA]</scope>
    <source>
        <strain evidence="8 11">44</strain>
    </source>
</reference>
<evidence type="ECO:0000313" key="11">
    <source>
        <dbReference type="Proteomes" id="UP000462449"/>
    </source>
</evidence>
<dbReference type="PANTHER" id="PTHR11592:SF78">
    <property type="entry name" value="GLUTATHIONE PEROXIDASE"/>
    <property type="match status" value="1"/>
</dbReference>
<evidence type="ECO:0000256" key="2">
    <source>
        <dbReference type="ARBA" id="ARBA00022559"/>
    </source>
</evidence>